<sequence length="281" mass="33161">MNCYNYEIYHNKNYLFDNIDATYVLTMENSPRLANVKKQLSEYFLTKTTYIQHNKGYKKCKKTLPPNRQVNVSYLDLSHAYLQAFKHAKEHNFKNILVLEDDFILSPEITNRTYIREINNFINYVNAKGGLLQLGTMPHITIKHNNFFRKCIITTGTHSIIYSQKYIERTLKLANTISDFDVYTNKEGNLYRFCFFKPIIYQIYEETENRKHWGNQLGYLNKMLLPSTDAIFYLTNINKTPEPGTSWLYKNQVFMYDFATPLIIGLLLSYGAYVNNKTVQM</sequence>
<organism evidence="2">
    <name type="scientific">viral metagenome</name>
    <dbReference type="NCBI Taxonomy" id="1070528"/>
    <lineage>
        <taxon>unclassified sequences</taxon>
        <taxon>metagenomes</taxon>
        <taxon>organismal metagenomes</taxon>
    </lineage>
</organism>
<feature type="transmembrane region" description="Helical" evidence="1">
    <location>
        <begin position="253"/>
        <end position="273"/>
    </location>
</feature>
<dbReference type="EMBL" id="MN739312">
    <property type="protein sequence ID" value="QHS98121.1"/>
    <property type="molecule type" value="Genomic_DNA"/>
</dbReference>
<reference evidence="2" key="1">
    <citation type="journal article" date="2020" name="Nature">
        <title>Giant virus diversity and host interactions through global metagenomics.</title>
        <authorList>
            <person name="Schulz F."/>
            <person name="Roux S."/>
            <person name="Paez-Espino D."/>
            <person name="Jungbluth S."/>
            <person name="Walsh D.A."/>
            <person name="Denef V.J."/>
            <person name="McMahon K.D."/>
            <person name="Konstantinidis K.T."/>
            <person name="Eloe-Fadrosh E.A."/>
            <person name="Kyrpides N.C."/>
            <person name="Woyke T."/>
        </authorList>
    </citation>
    <scope>NUCLEOTIDE SEQUENCE</scope>
    <source>
        <strain evidence="2">GVMAG-M-3300020182-84</strain>
    </source>
</reference>
<proteinExistence type="predicted"/>
<name>A0A6C0C208_9ZZZZ</name>
<protein>
    <recommendedName>
        <fullName evidence="3">Glycosyltransferase</fullName>
    </recommendedName>
</protein>
<evidence type="ECO:0000313" key="2">
    <source>
        <dbReference type="EMBL" id="QHS98121.1"/>
    </source>
</evidence>
<accession>A0A6C0C208</accession>
<keyword evidence="1" id="KW-0472">Membrane</keyword>
<keyword evidence="1" id="KW-1133">Transmembrane helix</keyword>
<keyword evidence="1" id="KW-0812">Transmembrane</keyword>
<dbReference type="AlphaFoldDB" id="A0A6C0C208"/>
<dbReference type="InterPro" id="IPR029044">
    <property type="entry name" value="Nucleotide-diphossugar_trans"/>
</dbReference>
<evidence type="ECO:0008006" key="3">
    <source>
        <dbReference type="Google" id="ProtNLM"/>
    </source>
</evidence>
<evidence type="ECO:0000256" key="1">
    <source>
        <dbReference type="SAM" id="Phobius"/>
    </source>
</evidence>
<dbReference type="Gene3D" id="3.90.550.10">
    <property type="entry name" value="Spore Coat Polysaccharide Biosynthesis Protein SpsA, Chain A"/>
    <property type="match status" value="1"/>
</dbReference>